<dbReference type="EMBL" id="BGZK01001368">
    <property type="protein sequence ID" value="GBP78419.1"/>
    <property type="molecule type" value="Genomic_DNA"/>
</dbReference>
<gene>
    <name evidence="1" type="ORF">EVAR_58209_1</name>
</gene>
<dbReference type="AlphaFoldDB" id="A0A4C1YUS8"/>
<proteinExistence type="predicted"/>
<dbReference type="Proteomes" id="UP000299102">
    <property type="component" value="Unassembled WGS sequence"/>
</dbReference>
<organism evidence="1 2">
    <name type="scientific">Eumeta variegata</name>
    <name type="common">Bagworm moth</name>
    <name type="synonym">Eumeta japonica</name>
    <dbReference type="NCBI Taxonomy" id="151549"/>
    <lineage>
        <taxon>Eukaryota</taxon>
        <taxon>Metazoa</taxon>
        <taxon>Ecdysozoa</taxon>
        <taxon>Arthropoda</taxon>
        <taxon>Hexapoda</taxon>
        <taxon>Insecta</taxon>
        <taxon>Pterygota</taxon>
        <taxon>Neoptera</taxon>
        <taxon>Endopterygota</taxon>
        <taxon>Lepidoptera</taxon>
        <taxon>Glossata</taxon>
        <taxon>Ditrysia</taxon>
        <taxon>Tineoidea</taxon>
        <taxon>Psychidae</taxon>
        <taxon>Oiketicinae</taxon>
        <taxon>Eumeta</taxon>
    </lineage>
</organism>
<keyword evidence="2" id="KW-1185">Reference proteome</keyword>
<evidence type="ECO:0000313" key="1">
    <source>
        <dbReference type="EMBL" id="GBP78419.1"/>
    </source>
</evidence>
<evidence type="ECO:0000313" key="2">
    <source>
        <dbReference type="Proteomes" id="UP000299102"/>
    </source>
</evidence>
<name>A0A4C1YUS8_EUMVA</name>
<accession>A0A4C1YUS8</accession>
<comment type="caution">
    <text evidence="1">The sequence shown here is derived from an EMBL/GenBank/DDBJ whole genome shotgun (WGS) entry which is preliminary data.</text>
</comment>
<reference evidence="1 2" key="1">
    <citation type="journal article" date="2019" name="Commun. Biol.">
        <title>The bagworm genome reveals a unique fibroin gene that provides high tensile strength.</title>
        <authorList>
            <person name="Kono N."/>
            <person name="Nakamura H."/>
            <person name="Ohtoshi R."/>
            <person name="Tomita M."/>
            <person name="Numata K."/>
            <person name="Arakawa K."/>
        </authorList>
    </citation>
    <scope>NUCLEOTIDE SEQUENCE [LARGE SCALE GENOMIC DNA]</scope>
</reference>
<protein>
    <submittedName>
        <fullName evidence="1">Uncharacterized protein</fullName>
    </submittedName>
</protein>
<sequence length="86" mass="9898">MCWRSEHYDLQGVEFGNCLNMERLQVLIDGKMLTFEVAVAVVLYEMLKKIKESINPIQKGEDVHTERWTRLAAVRSHRARATPPAA</sequence>